<accession>A0A7Y4IKJ9</accession>
<evidence type="ECO:0000256" key="1">
    <source>
        <dbReference type="SAM" id="MobiDB-lite"/>
    </source>
</evidence>
<dbReference type="EMBL" id="JABFNT010000073">
    <property type="protein sequence ID" value="NOJ80993.1"/>
    <property type="molecule type" value="Genomic_DNA"/>
</dbReference>
<feature type="region of interest" description="Disordered" evidence="1">
    <location>
        <begin position="156"/>
        <end position="190"/>
    </location>
</feature>
<proteinExistence type="predicted"/>
<dbReference type="Proteomes" id="UP000533080">
    <property type="component" value="Unassembled WGS sequence"/>
</dbReference>
<protein>
    <submittedName>
        <fullName evidence="2">Uncharacterized protein</fullName>
    </submittedName>
</protein>
<organism evidence="2 3">
    <name type="scientific">Myxococcus xanthus</name>
    <dbReference type="NCBI Taxonomy" id="34"/>
    <lineage>
        <taxon>Bacteria</taxon>
        <taxon>Pseudomonadati</taxon>
        <taxon>Myxococcota</taxon>
        <taxon>Myxococcia</taxon>
        <taxon>Myxococcales</taxon>
        <taxon>Cystobacterineae</taxon>
        <taxon>Myxococcaceae</taxon>
        <taxon>Myxococcus</taxon>
    </lineage>
</organism>
<evidence type="ECO:0000313" key="3">
    <source>
        <dbReference type="Proteomes" id="UP000533080"/>
    </source>
</evidence>
<dbReference type="AlphaFoldDB" id="A0A7Y4IKJ9"/>
<name>A0A7Y4IKJ9_MYXXA</name>
<sequence length="190" mass="21877">MSPMAFDIREIQTQLEAAPIVSPYSHDLALAIICDTFRLAKVRPPSRADWRALEDQACSPLWREQVVMLAHVLVSSALRQETVHALNENDDATTLLQRFFQDVGPLTAEMIRSNTFRREEFLRKWVRVVGGECKGESPKGSAARIQQLDYRKAEAEMRRAEEARKREADKRQQALREAEQRATEARGWRE</sequence>
<evidence type="ECO:0000313" key="2">
    <source>
        <dbReference type="EMBL" id="NOJ80993.1"/>
    </source>
</evidence>
<gene>
    <name evidence="2" type="ORF">HNV28_22130</name>
</gene>
<comment type="caution">
    <text evidence="2">The sequence shown here is derived from an EMBL/GenBank/DDBJ whole genome shotgun (WGS) entry which is preliminary data.</text>
</comment>
<reference evidence="2 3" key="1">
    <citation type="submission" date="2020-05" db="EMBL/GenBank/DDBJ databases">
        <authorList>
            <person name="Whitworth D."/>
        </authorList>
    </citation>
    <scope>NUCLEOTIDE SEQUENCE [LARGE SCALE GENOMIC DNA]</scope>
    <source>
        <strain evidence="2 3">AM005</strain>
    </source>
</reference>